<dbReference type="Pfam" id="PF19873">
    <property type="entry name" value="DUF6346"/>
    <property type="match status" value="1"/>
</dbReference>
<dbReference type="RefSeq" id="WP_353898736.1">
    <property type="nucleotide sequence ID" value="NZ_CP158970.1"/>
</dbReference>
<name>A0ABW1HMZ2_9ACTN</name>
<protein>
    <submittedName>
        <fullName evidence="2">DUF6346 domain-containing protein</fullName>
    </submittedName>
</protein>
<accession>A0ABW1HMZ2</accession>
<comment type="caution">
    <text evidence="2">The sequence shown here is derived from an EMBL/GenBank/DDBJ whole genome shotgun (WGS) entry which is preliminary data.</text>
</comment>
<organism evidence="2 3">
    <name type="scientific">Micromonospora harpali</name>
    <dbReference type="NCBI Taxonomy" id="1490225"/>
    <lineage>
        <taxon>Bacteria</taxon>
        <taxon>Bacillati</taxon>
        <taxon>Actinomycetota</taxon>
        <taxon>Actinomycetes</taxon>
        <taxon>Micromonosporales</taxon>
        <taxon>Micromonosporaceae</taxon>
        <taxon>Micromonospora</taxon>
    </lineage>
</organism>
<keyword evidence="3" id="KW-1185">Reference proteome</keyword>
<dbReference type="Proteomes" id="UP001596207">
    <property type="component" value="Unassembled WGS sequence"/>
</dbReference>
<sequence>MSDTTFWSSDIRERELRMWTGLGPVGYRVRNVIVSILLMMAAVGTFLLLSTLVSLYPGTGTVVRGPGDRAVQATGGACARGGPISGYGFGYWWECDAILRDGDGGTRVVRVGSSVLTPDDLGRTVEIRQSCRDGDCEYGRAANQWLEGLLLAVGRLGWFLMIILGGTAVVPVVRAVVGAPRYLRLHGRLFPRKADGSAG</sequence>
<keyword evidence="1" id="KW-1133">Transmembrane helix</keyword>
<feature type="transmembrane region" description="Helical" evidence="1">
    <location>
        <begin position="156"/>
        <end position="177"/>
    </location>
</feature>
<dbReference type="InterPro" id="IPR045927">
    <property type="entry name" value="DUF6346"/>
</dbReference>
<evidence type="ECO:0000313" key="3">
    <source>
        <dbReference type="Proteomes" id="UP001596207"/>
    </source>
</evidence>
<keyword evidence="1" id="KW-0472">Membrane</keyword>
<gene>
    <name evidence="2" type="ORF">ACFPZ4_11215</name>
</gene>
<reference evidence="3" key="1">
    <citation type="journal article" date="2019" name="Int. J. Syst. Evol. Microbiol.">
        <title>The Global Catalogue of Microorganisms (GCM) 10K type strain sequencing project: providing services to taxonomists for standard genome sequencing and annotation.</title>
        <authorList>
            <consortium name="The Broad Institute Genomics Platform"/>
            <consortium name="The Broad Institute Genome Sequencing Center for Infectious Disease"/>
            <person name="Wu L."/>
            <person name="Ma J."/>
        </authorList>
    </citation>
    <scope>NUCLEOTIDE SEQUENCE [LARGE SCALE GENOMIC DNA]</scope>
    <source>
        <strain evidence="3">CGMCC 4.7173</strain>
    </source>
</reference>
<evidence type="ECO:0000256" key="1">
    <source>
        <dbReference type="SAM" id="Phobius"/>
    </source>
</evidence>
<evidence type="ECO:0000313" key="2">
    <source>
        <dbReference type="EMBL" id="MFC5942045.1"/>
    </source>
</evidence>
<proteinExistence type="predicted"/>
<keyword evidence="1" id="KW-0812">Transmembrane</keyword>
<feature type="transmembrane region" description="Helical" evidence="1">
    <location>
        <begin position="32"/>
        <end position="56"/>
    </location>
</feature>
<dbReference type="EMBL" id="JBHSQQ010000048">
    <property type="protein sequence ID" value="MFC5942045.1"/>
    <property type="molecule type" value="Genomic_DNA"/>
</dbReference>